<keyword evidence="5" id="KW-0949">S-adenosyl-L-methionine</keyword>
<dbReference type="AlphaFoldDB" id="A0A8R7UHY1"/>
<evidence type="ECO:0000256" key="2">
    <source>
        <dbReference type="ARBA" id="ARBA00022454"/>
    </source>
</evidence>
<evidence type="ECO:0000256" key="4">
    <source>
        <dbReference type="ARBA" id="ARBA00022679"/>
    </source>
</evidence>
<dbReference type="GO" id="GO:0008270">
    <property type="term" value="F:zinc ion binding"/>
    <property type="evidence" value="ECO:0007669"/>
    <property type="project" value="InterPro"/>
</dbReference>
<dbReference type="Pfam" id="PF00856">
    <property type="entry name" value="SET"/>
    <property type="match status" value="1"/>
</dbReference>
<feature type="compositionally biased region" description="Basic and acidic residues" evidence="6">
    <location>
        <begin position="320"/>
        <end position="336"/>
    </location>
</feature>
<evidence type="ECO:0000259" key="9">
    <source>
        <dbReference type="PROSITE" id="PS50868"/>
    </source>
</evidence>
<feature type="region of interest" description="Disordered" evidence="6">
    <location>
        <begin position="419"/>
        <end position="442"/>
    </location>
</feature>
<feature type="compositionally biased region" description="Basic and acidic residues" evidence="6">
    <location>
        <begin position="601"/>
        <end position="613"/>
    </location>
</feature>
<comment type="subcellular location">
    <subcellularLocation>
        <location evidence="1">Chromosome</location>
    </subcellularLocation>
</comment>
<dbReference type="InterPro" id="IPR046341">
    <property type="entry name" value="SET_dom_sf"/>
</dbReference>
<keyword evidence="2" id="KW-0158">Chromosome</keyword>
<feature type="compositionally biased region" description="Low complexity" evidence="6">
    <location>
        <begin position="137"/>
        <end position="146"/>
    </location>
</feature>
<feature type="compositionally biased region" description="Acidic residues" evidence="6">
    <location>
        <begin position="980"/>
        <end position="1002"/>
    </location>
</feature>
<name>A0A8R7UHY1_TRIUA</name>
<evidence type="ECO:0000256" key="6">
    <source>
        <dbReference type="SAM" id="MobiDB-lite"/>
    </source>
</evidence>
<organism evidence="10 11">
    <name type="scientific">Triticum urartu</name>
    <name type="common">Red wild einkorn</name>
    <name type="synonym">Crithodium urartu</name>
    <dbReference type="NCBI Taxonomy" id="4572"/>
    <lineage>
        <taxon>Eukaryota</taxon>
        <taxon>Viridiplantae</taxon>
        <taxon>Streptophyta</taxon>
        <taxon>Embryophyta</taxon>
        <taxon>Tracheophyta</taxon>
        <taxon>Spermatophyta</taxon>
        <taxon>Magnoliopsida</taxon>
        <taxon>Liliopsida</taxon>
        <taxon>Poales</taxon>
        <taxon>Poaceae</taxon>
        <taxon>BOP clade</taxon>
        <taxon>Pooideae</taxon>
        <taxon>Triticodae</taxon>
        <taxon>Triticeae</taxon>
        <taxon>Triticinae</taxon>
        <taxon>Triticum</taxon>
    </lineage>
</organism>
<feature type="domain" description="Pre-SET" evidence="8">
    <location>
        <begin position="872"/>
        <end position="932"/>
    </location>
</feature>
<evidence type="ECO:0000313" key="11">
    <source>
        <dbReference type="Proteomes" id="UP000015106"/>
    </source>
</evidence>
<dbReference type="PROSITE" id="PS50868">
    <property type="entry name" value="POST_SET"/>
    <property type="match status" value="1"/>
</dbReference>
<dbReference type="EnsemblPlants" id="TuG1812G0500002234.01.T02">
    <property type="protein sequence ID" value="TuG1812G0500002234.01.T02"/>
    <property type="gene ID" value="TuG1812G0500002234.01"/>
</dbReference>
<evidence type="ECO:0000313" key="10">
    <source>
        <dbReference type="EnsemblPlants" id="TuG1812G0500002234.01.T02"/>
    </source>
</evidence>
<reference evidence="10" key="2">
    <citation type="submission" date="2018-03" db="EMBL/GenBank/DDBJ databases">
        <title>The Triticum urartu genome reveals the dynamic nature of wheat genome evolution.</title>
        <authorList>
            <person name="Ling H."/>
            <person name="Ma B."/>
            <person name="Shi X."/>
            <person name="Liu H."/>
            <person name="Dong L."/>
            <person name="Sun H."/>
            <person name="Cao Y."/>
            <person name="Gao Q."/>
            <person name="Zheng S."/>
            <person name="Li Y."/>
            <person name="Yu Y."/>
            <person name="Du H."/>
            <person name="Qi M."/>
            <person name="Li Y."/>
            <person name="Yu H."/>
            <person name="Cui Y."/>
            <person name="Wang N."/>
            <person name="Chen C."/>
            <person name="Wu H."/>
            <person name="Zhao Y."/>
            <person name="Zhang J."/>
            <person name="Li Y."/>
            <person name="Zhou W."/>
            <person name="Zhang B."/>
            <person name="Hu W."/>
            <person name="Eijk M."/>
            <person name="Tang J."/>
            <person name="Witsenboer H."/>
            <person name="Zhao S."/>
            <person name="Li Z."/>
            <person name="Zhang A."/>
            <person name="Wang D."/>
            <person name="Liang C."/>
        </authorList>
    </citation>
    <scope>NUCLEOTIDE SEQUENCE [LARGE SCALE GENOMIC DNA]</scope>
    <source>
        <strain evidence="10">cv. G1812</strain>
    </source>
</reference>
<feature type="compositionally biased region" description="Basic and acidic residues" evidence="6">
    <location>
        <begin position="208"/>
        <end position="225"/>
    </location>
</feature>
<feature type="region of interest" description="Disordered" evidence="6">
    <location>
        <begin position="205"/>
        <end position="225"/>
    </location>
</feature>
<feature type="region of interest" description="Disordered" evidence="6">
    <location>
        <begin position="974"/>
        <end position="1013"/>
    </location>
</feature>
<keyword evidence="3" id="KW-0489">Methyltransferase</keyword>
<dbReference type="GO" id="GO:0042054">
    <property type="term" value="F:histone methyltransferase activity"/>
    <property type="evidence" value="ECO:0007669"/>
    <property type="project" value="InterPro"/>
</dbReference>
<dbReference type="Proteomes" id="UP000015106">
    <property type="component" value="Chromosome 5"/>
</dbReference>
<evidence type="ECO:0008006" key="12">
    <source>
        <dbReference type="Google" id="ProtNLM"/>
    </source>
</evidence>
<dbReference type="GO" id="GO:0005694">
    <property type="term" value="C:chromosome"/>
    <property type="evidence" value="ECO:0007669"/>
    <property type="project" value="UniProtKB-SubCell"/>
</dbReference>
<sequence length="1105" mass="120814">MVCAPTAGVEVLPPRGGVSARRSWPPSCGRVPENGDGERGVQGTADEAAGHAGVSSAACNGGLPREPPQPQPPGDGDARPSDSQAEIRALDVMPLAFAAPRKCAVAPANGSMEDGGRMADSLNVEGQLVRDEDVVIGNGDDSVVGSRVDDGELEREEDESRKKRWSASVMNPPPKRRAVSAKRRFPPGCGSVAATGIGVRGCGVSPMLKRDDSNHETESKREEVGGATEAHNHMQESQVVNYVAPDDFADRPQNYVGHGASPILRRDNSNNETEGKREEVGGATEAHNHMQESQVVNCITPDDFADRTRNYVGHGASPVLRRDDSNHETEGKRKEVGGATGAHNHTQESQVINCVAPDDFADRPRNYVGHGASPILRQDDSNVDMEGKIEEVGGATEAHNEKIQESQVVNVIVQDGFARGQRGHDNPLNDVTDDSPRHSFSEQMNGRRLLRERKRAPLVVGNTEIRSRREGRVHDGTPRTHPRGPLNVKRKGKSAEIVKINVTLVDDAGVIDVIRSASKCGEHVATDQIEDKDGVGLNTNRVIIQALMAPDRCPWTQRKKSIASVPKSLGPRKNVKKKVATPRKELHSKVTPSTPARRKAREGGEDSSSKDDEKPLALLAHERNNKSCVNISRCPPSDEVSVHKIDERSRLSDPKDVPLVAGVVDVKTKCEGSLQEGTPRNHVRALVNVKTKGKKPDNVKVNVTLLDDRRVFEDDKTRNQISRTRRGVARSSNIKNVKKGMFAHKRDGIDKDSGNKFTKESKCGDHLQTDQIKENDNVGLVTNKMTVLALMAPDKCLWTEGKRSIVGVSQSLTCRNNNSLTVREGLCLSDISQGKESIPICVINTIDGVLPTPFKYITKVIYPPSYAKAPSIGCDCTNGCSDSSECACAVKNGGEIPFNLNSAIVYTKPLIYECGPSCRCPPTCHNRVSQHGPKVPLEIFKTGKTGWGVRSLSFIPSGSFVCEYVGEVLQETEAERTENDEYLFDIGRDDDDDDDDDDDEEKDSQSSKSEMTAEGLGYTIDAAKCGNVGRFINHSCTPNMHAQDVLWDHDDKRMPHVMLFAEKNIRPLQELTYDYNYNIGNVRKNGKVKEKKCFCGSSKCRLRLY</sequence>
<evidence type="ECO:0000256" key="3">
    <source>
        <dbReference type="ARBA" id="ARBA00022603"/>
    </source>
</evidence>
<keyword evidence="4" id="KW-0808">Transferase</keyword>
<dbReference type="PANTHER" id="PTHR45660">
    <property type="entry name" value="HISTONE-LYSINE N-METHYLTRANSFERASE SETMAR"/>
    <property type="match status" value="1"/>
</dbReference>
<dbReference type="SMART" id="SM00317">
    <property type="entry name" value="SET"/>
    <property type="match status" value="1"/>
</dbReference>
<protein>
    <recommendedName>
        <fullName evidence="12">Histone-lysine N-methyltransferase, H3 lysine-9 specific SUVH6</fullName>
    </recommendedName>
</protein>
<dbReference type="InterPro" id="IPR051357">
    <property type="entry name" value="H3K9_HMTase_SUVAR3-9"/>
</dbReference>
<feature type="region of interest" description="Disordered" evidence="6">
    <location>
        <begin position="257"/>
        <end position="280"/>
    </location>
</feature>
<dbReference type="Gramene" id="TuG1812G0500002234.01.T02">
    <property type="protein sequence ID" value="TuG1812G0500002234.01.T02"/>
    <property type="gene ID" value="TuG1812G0500002234.01"/>
</dbReference>
<reference evidence="10" key="3">
    <citation type="submission" date="2022-06" db="UniProtKB">
        <authorList>
            <consortium name="EnsemblPlants"/>
        </authorList>
    </citation>
    <scope>IDENTIFICATION</scope>
</reference>
<gene>
    <name evidence="10" type="primary">LOC125509165</name>
</gene>
<feature type="compositionally biased region" description="Basic and acidic residues" evidence="6">
    <location>
        <begin position="264"/>
        <end position="280"/>
    </location>
</feature>
<feature type="compositionally biased region" description="Basic residues" evidence="6">
    <location>
        <begin position="174"/>
        <end position="184"/>
    </location>
</feature>
<keyword evidence="11" id="KW-1185">Reference proteome</keyword>
<dbReference type="Gene3D" id="2.170.270.10">
    <property type="entry name" value="SET domain"/>
    <property type="match status" value="1"/>
</dbReference>
<dbReference type="PANTHER" id="PTHR45660:SF32">
    <property type="entry name" value="SET DOMAIN-CONTAINING PROTEIN"/>
    <property type="match status" value="1"/>
</dbReference>
<dbReference type="PROSITE" id="PS50867">
    <property type="entry name" value="PRE_SET"/>
    <property type="match status" value="1"/>
</dbReference>
<evidence type="ECO:0000256" key="5">
    <source>
        <dbReference type="ARBA" id="ARBA00022691"/>
    </source>
</evidence>
<feature type="region of interest" description="Disordered" evidence="6">
    <location>
        <begin position="555"/>
        <end position="613"/>
    </location>
</feature>
<feature type="domain" description="Post-SET" evidence="9">
    <location>
        <begin position="1089"/>
        <end position="1105"/>
    </location>
</feature>
<proteinExistence type="predicted"/>
<feature type="region of interest" description="Disordered" evidence="6">
    <location>
        <begin position="1"/>
        <end position="91"/>
    </location>
</feature>
<dbReference type="InterPro" id="IPR001214">
    <property type="entry name" value="SET_dom"/>
</dbReference>
<evidence type="ECO:0000256" key="1">
    <source>
        <dbReference type="ARBA" id="ARBA00004286"/>
    </source>
</evidence>
<dbReference type="Pfam" id="PF05033">
    <property type="entry name" value="Pre-SET"/>
    <property type="match status" value="1"/>
</dbReference>
<dbReference type="GO" id="GO:0032259">
    <property type="term" value="P:methylation"/>
    <property type="evidence" value="ECO:0007669"/>
    <property type="project" value="UniProtKB-KW"/>
</dbReference>
<feature type="region of interest" description="Disordered" evidence="6">
    <location>
        <begin position="132"/>
        <end position="184"/>
    </location>
</feature>
<feature type="region of interest" description="Disordered" evidence="6">
    <location>
        <begin position="314"/>
        <end position="347"/>
    </location>
</feature>
<reference evidence="11" key="1">
    <citation type="journal article" date="2013" name="Nature">
        <title>Draft genome of the wheat A-genome progenitor Triticum urartu.</title>
        <authorList>
            <person name="Ling H.Q."/>
            <person name="Zhao S."/>
            <person name="Liu D."/>
            <person name="Wang J."/>
            <person name="Sun H."/>
            <person name="Zhang C."/>
            <person name="Fan H."/>
            <person name="Li D."/>
            <person name="Dong L."/>
            <person name="Tao Y."/>
            <person name="Gao C."/>
            <person name="Wu H."/>
            <person name="Li Y."/>
            <person name="Cui Y."/>
            <person name="Guo X."/>
            <person name="Zheng S."/>
            <person name="Wang B."/>
            <person name="Yu K."/>
            <person name="Liang Q."/>
            <person name="Yang W."/>
            <person name="Lou X."/>
            <person name="Chen J."/>
            <person name="Feng M."/>
            <person name="Jian J."/>
            <person name="Zhang X."/>
            <person name="Luo G."/>
            <person name="Jiang Y."/>
            <person name="Liu J."/>
            <person name="Wang Z."/>
            <person name="Sha Y."/>
            <person name="Zhang B."/>
            <person name="Wu H."/>
            <person name="Tang D."/>
            <person name="Shen Q."/>
            <person name="Xue P."/>
            <person name="Zou S."/>
            <person name="Wang X."/>
            <person name="Liu X."/>
            <person name="Wang F."/>
            <person name="Yang Y."/>
            <person name="An X."/>
            <person name="Dong Z."/>
            <person name="Zhang K."/>
            <person name="Zhang X."/>
            <person name="Luo M.C."/>
            <person name="Dvorak J."/>
            <person name="Tong Y."/>
            <person name="Wang J."/>
            <person name="Yang H."/>
            <person name="Li Z."/>
            <person name="Wang D."/>
            <person name="Zhang A."/>
            <person name="Wang J."/>
        </authorList>
    </citation>
    <scope>NUCLEOTIDE SEQUENCE</scope>
    <source>
        <strain evidence="11">cv. G1812</strain>
    </source>
</reference>
<dbReference type="InterPro" id="IPR003616">
    <property type="entry name" value="Post-SET_dom"/>
</dbReference>
<dbReference type="SUPFAM" id="SSF82199">
    <property type="entry name" value="SET domain"/>
    <property type="match status" value="1"/>
</dbReference>
<evidence type="ECO:0000259" key="7">
    <source>
        <dbReference type="PROSITE" id="PS50280"/>
    </source>
</evidence>
<feature type="domain" description="SET" evidence="7">
    <location>
        <begin position="935"/>
        <end position="1076"/>
    </location>
</feature>
<dbReference type="InterPro" id="IPR007728">
    <property type="entry name" value="Pre-SET_dom"/>
</dbReference>
<evidence type="ECO:0000259" key="8">
    <source>
        <dbReference type="PROSITE" id="PS50867"/>
    </source>
</evidence>
<dbReference type="PROSITE" id="PS50280">
    <property type="entry name" value="SET"/>
    <property type="match status" value="1"/>
</dbReference>
<dbReference type="SMART" id="SM00468">
    <property type="entry name" value="PreSET"/>
    <property type="match status" value="1"/>
</dbReference>
<dbReference type="GO" id="GO:0005634">
    <property type="term" value="C:nucleus"/>
    <property type="evidence" value="ECO:0007669"/>
    <property type="project" value="InterPro"/>
</dbReference>
<dbReference type="GO" id="GO:0003690">
    <property type="term" value="F:double-stranded DNA binding"/>
    <property type="evidence" value="ECO:0007669"/>
    <property type="project" value="TreeGrafter"/>
</dbReference>
<accession>A0A8R7UHY1</accession>